<sequence length="647" mass="74508">MKLKIEPVWTYFDIIDNESESEDYDQVLRASGNFGRYQILTYFLIGLAIVFSAATSTEHIYATRKSPHRCFLPECGDVQNSANNFDPDWLGDKIPLRDGTTPEGCYTFKHLYGENDTRCFFTVDYFSPFVPCHQWVFNQTDKSIQNTFKIFCTEDEWKLEYVNSAKYVAPIVSFILLGVLIDSYGRQKVLAFALITVRVVAMLKSVMPSYESYLAFEIMESVANGGIYNIALIMACEFPSSNLRYLFGVGFAPLLKHIGFLMVTFVAMGLRNWQHTCWAINSPIAMVFVVYIWLLPESVRWLIVRGRLGDAKDQIFRLIGHNFLHVHQRLLRKIINWYNGCVDKCEEDFSEEPLNKTIYAALLSKQLVLRFFLCLIFSFMLQFVSFGLREHPPILPNFIDDYWRNVILWLMDVPGFFLAVLLNYYLSQPKSMGVMLFFCAFCNIANIFIPRANRGDYIYYTKLPLYIISRATISGAFATLHLTILELFPTKIRGTVFGFVTAFEQLSMLAPHLLSDFNKNHELDISLGIVAFVAAVAVVVFLPDTTEKPLPMTYVEAEEIGKWKRIPFDPAEYFKEHQDKSEVITWDEFTGSLSASAHQADEQSSMPAQTSEPRNEMRTLFELQLESFARNFSLNFRENYSNDDSEI</sequence>
<reference evidence="6 7" key="1">
    <citation type="submission" date="2020-04" db="EMBL/GenBank/DDBJ databases">
        <authorList>
            <person name="Alioto T."/>
            <person name="Alioto T."/>
            <person name="Gomez Garrido J."/>
        </authorList>
    </citation>
    <scope>NUCLEOTIDE SEQUENCE [LARGE SCALE GENOMIC DNA]</scope>
</reference>
<feature type="transmembrane region" description="Helical" evidence="5">
    <location>
        <begin position="164"/>
        <end position="182"/>
    </location>
</feature>
<dbReference type="Gene3D" id="1.20.1250.20">
    <property type="entry name" value="MFS general substrate transporter like domains"/>
    <property type="match status" value="1"/>
</dbReference>
<proteinExistence type="predicted"/>
<evidence type="ECO:0000313" key="6">
    <source>
        <dbReference type="EMBL" id="CAB3365955.1"/>
    </source>
</evidence>
<evidence type="ECO:0000256" key="3">
    <source>
        <dbReference type="ARBA" id="ARBA00022989"/>
    </source>
</evidence>
<evidence type="ECO:0000313" key="7">
    <source>
        <dbReference type="Proteomes" id="UP000494165"/>
    </source>
</evidence>
<feature type="transmembrane region" description="Helical" evidence="5">
    <location>
        <begin position="39"/>
        <end position="57"/>
    </location>
</feature>
<feature type="transmembrane region" description="Helical" evidence="5">
    <location>
        <begin position="525"/>
        <end position="542"/>
    </location>
</feature>
<organism evidence="6 7">
    <name type="scientific">Cloeon dipterum</name>
    <dbReference type="NCBI Taxonomy" id="197152"/>
    <lineage>
        <taxon>Eukaryota</taxon>
        <taxon>Metazoa</taxon>
        <taxon>Ecdysozoa</taxon>
        <taxon>Arthropoda</taxon>
        <taxon>Hexapoda</taxon>
        <taxon>Insecta</taxon>
        <taxon>Pterygota</taxon>
        <taxon>Palaeoptera</taxon>
        <taxon>Ephemeroptera</taxon>
        <taxon>Pisciforma</taxon>
        <taxon>Baetidae</taxon>
        <taxon>Cloeon</taxon>
    </lineage>
</organism>
<feature type="transmembrane region" description="Helical" evidence="5">
    <location>
        <begin position="213"/>
        <end position="233"/>
    </location>
</feature>
<name>A0A8S1CBX5_9INSE</name>
<gene>
    <name evidence="6" type="ORF">CLODIP_2_CD16201</name>
</gene>
<keyword evidence="7" id="KW-1185">Reference proteome</keyword>
<dbReference type="EMBL" id="CADEPI010000023">
    <property type="protein sequence ID" value="CAB3365955.1"/>
    <property type="molecule type" value="Genomic_DNA"/>
</dbReference>
<feature type="transmembrane region" description="Helical" evidence="5">
    <location>
        <begin position="463"/>
        <end position="484"/>
    </location>
</feature>
<dbReference type="GO" id="GO:0022857">
    <property type="term" value="F:transmembrane transporter activity"/>
    <property type="evidence" value="ECO:0007669"/>
    <property type="project" value="InterPro"/>
</dbReference>
<feature type="transmembrane region" description="Helical" evidence="5">
    <location>
        <begin position="496"/>
        <end position="513"/>
    </location>
</feature>
<feature type="transmembrane region" description="Helical" evidence="5">
    <location>
        <begin position="245"/>
        <end position="267"/>
    </location>
</feature>
<keyword evidence="2 5" id="KW-0812">Transmembrane</keyword>
<keyword evidence="4 5" id="KW-0472">Membrane</keyword>
<evidence type="ECO:0008006" key="8">
    <source>
        <dbReference type="Google" id="ProtNLM"/>
    </source>
</evidence>
<evidence type="ECO:0000256" key="5">
    <source>
        <dbReference type="SAM" id="Phobius"/>
    </source>
</evidence>
<evidence type="ECO:0000256" key="2">
    <source>
        <dbReference type="ARBA" id="ARBA00022692"/>
    </source>
</evidence>
<comment type="subcellular location">
    <subcellularLocation>
        <location evidence="1">Membrane</location>
        <topology evidence="1">Multi-pass membrane protein</topology>
    </subcellularLocation>
</comment>
<keyword evidence="3 5" id="KW-1133">Transmembrane helix</keyword>
<feature type="transmembrane region" description="Helical" evidence="5">
    <location>
        <begin position="433"/>
        <end position="451"/>
    </location>
</feature>
<feature type="transmembrane region" description="Helical" evidence="5">
    <location>
        <begin position="273"/>
        <end position="295"/>
    </location>
</feature>
<evidence type="ECO:0000256" key="1">
    <source>
        <dbReference type="ARBA" id="ARBA00004141"/>
    </source>
</evidence>
<protein>
    <recommendedName>
        <fullName evidence="8">Major facilitator superfamily (MFS) profile domain-containing protein</fullName>
    </recommendedName>
</protein>
<comment type="caution">
    <text evidence="6">The sequence shown here is derived from an EMBL/GenBank/DDBJ whole genome shotgun (WGS) entry which is preliminary data.</text>
</comment>
<dbReference type="PANTHER" id="PTHR24064">
    <property type="entry name" value="SOLUTE CARRIER FAMILY 22 MEMBER"/>
    <property type="match status" value="1"/>
</dbReference>
<dbReference type="AlphaFoldDB" id="A0A8S1CBX5"/>
<dbReference type="OrthoDB" id="2261376at2759"/>
<dbReference type="GO" id="GO:0016020">
    <property type="term" value="C:membrane"/>
    <property type="evidence" value="ECO:0007669"/>
    <property type="project" value="UniProtKB-SubCell"/>
</dbReference>
<dbReference type="InterPro" id="IPR005828">
    <property type="entry name" value="MFS_sugar_transport-like"/>
</dbReference>
<dbReference type="Proteomes" id="UP000494165">
    <property type="component" value="Unassembled WGS sequence"/>
</dbReference>
<accession>A0A8S1CBX5</accession>
<dbReference type="SUPFAM" id="SSF103473">
    <property type="entry name" value="MFS general substrate transporter"/>
    <property type="match status" value="1"/>
</dbReference>
<feature type="transmembrane region" description="Helical" evidence="5">
    <location>
        <begin position="406"/>
        <end position="426"/>
    </location>
</feature>
<evidence type="ECO:0000256" key="4">
    <source>
        <dbReference type="ARBA" id="ARBA00023136"/>
    </source>
</evidence>
<feature type="transmembrane region" description="Helical" evidence="5">
    <location>
        <begin position="367"/>
        <end position="386"/>
    </location>
</feature>
<dbReference type="InterPro" id="IPR036259">
    <property type="entry name" value="MFS_trans_sf"/>
</dbReference>
<dbReference type="Pfam" id="PF00083">
    <property type="entry name" value="Sugar_tr"/>
    <property type="match status" value="1"/>
</dbReference>